<proteinExistence type="predicted"/>
<accession>A0A316EUZ6</accession>
<protein>
    <submittedName>
        <fullName evidence="1">Uncharacterized protein</fullName>
    </submittedName>
</protein>
<organism evidence="1 2">
    <name type="scientific">Arcicella aurantiaca</name>
    <dbReference type="NCBI Taxonomy" id="591202"/>
    <lineage>
        <taxon>Bacteria</taxon>
        <taxon>Pseudomonadati</taxon>
        <taxon>Bacteroidota</taxon>
        <taxon>Cytophagia</taxon>
        <taxon>Cytophagales</taxon>
        <taxon>Flectobacillaceae</taxon>
        <taxon>Arcicella</taxon>
    </lineage>
</organism>
<name>A0A316EUZ6_9BACT</name>
<gene>
    <name evidence="1" type="ORF">LV89_01880</name>
</gene>
<comment type="caution">
    <text evidence="1">The sequence shown here is derived from an EMBL/GenBank/DDBJ whole genome shotgun (WGS) entry which is preliminary data.</text>
</comment>
<dbReference type="Proteomes" id="UP000245489">
    <property type="component" value="Unassembled WGS sequence"/>
</dbReference>
<dbReference type="AlphaFoldDB" id="A0A316EUZ6"/>
<sequence>MSINVTQTLVCKFCNFTYRLKSVLLLLNFTRGKWKTNKPIFALTDEY</sequence>
<keyword evidence="2" id="KW-1185">Reference proteome</keyword>
<evidence type="ECO:0000313" key="2">
    <source>
        <dbReference type="Proteomes" id="UP000245489"/>
    </source>
</evidence>
<dbReference type="EMBL" id="QGGO01000008">
    <property type="protein sequence ID" value="PWK27066.1"/>
    <property type="molecule type" value="Genomic_DNA"/>
</dbReference>
<evidence type="ECO:0000313" key="1">
    <source>
        <dbReference type="EMBL" id="PWK27066.1"/>
    </source>
</evidence>
<reference evidence="1 2" key="1">
    <citation type="submission" date="2018-05" db="EMBL/GenBank/DDBJ databases">
        <title>Genomic Encyclopedia of Archaeal and Bacterial Type Strains, Phase II (KMG-II): from individual species to whole genera.</title>
        <authorList>
            <person name="Goeker M."/>
        </authorList>
    </citation>
    <scope>NUCLEOTIDE SEQUENCE [LARGE SCALE GENOMIC DNA]</scope>
    <source>
        <strain evidence="1 2">DSM 22214</strain>
    </source>
</reference>